<evidence type="ECO:0000256" key="1">
    <source>
        <dbReference type="SAM" id="SignalP"/>
    </source>
</evidence>
<feature type="chain" id="PRO_5045975827" evidence="1">
    <location>
        <begin position="20"/>
        <end position="216"/>
    </location>
</feature>
<dbReference type="InterPro" id="IPR028994">
    <property type="entry name" value="Integrin_alpha_N"/>
</dbReference>
<feature type="signal peptide" evidence="1">
    <location>
        <begin position="1"/>
        <end position="19"/>
    </location>
</feature>
<dbReference type="PANTHER" id="PTHR23220">
    <property type="entry name" value="INTEGRIN ALPHA"/>
    <property type="match status" value="1"/>
</dbReference>
<accession>A0ABY6JVZ7</accession>
<evidence type="ECO:0000313" key="2">
    <source>
        <dbReference type="EMBL" id="UYV60777.1"/>
    </source>
</evidence>
<reference evidence="2 3" key="1">
    <citation type="submission" date="2022-01" db="EMBL/GenBank/DDBJ databases">
        <title>A chromosomal length assembly of Cordylochernes scorpioides.</title>
        <authorList>
            <person name="Zeh D."/>
            <person name="Zeh J."/>
        </authorList>
    </citation>
    <scope>NUCLEOTIDE SEQUENCE [LARGE SCALE GENOMIC DNA]</scope>
    <source>
        <strain evidence="2">IN4F17</strain>
        <tissue evidence="2">Whole Body</tissue>
    </source>
</reference>
<sequence length="216" mass="23911">MVSVGMCLLLSHINSIISGYQVCRVTIGHIKHIRSSCVPFHPKEFDLNTSLLVGAPLDHSHAQPLVYQGGAVYRCRPHGNCSQIPFDTTGANQILLRGRKEATDSKAEQWFGATLHSAGENGAVVACAPRYVYFSSNLRRRDPVGACWVARPSLSAFQEYAPCRNGCMDQSDCSMDKTPPPSIQKKHPYGQDTSFGRYCDQGAWTNLIAPWTRHHH</sequence>
<gene>
    <name evidence="2" type="ORF">LAZ67_1002269</name>
</gene>
<keyword evidence="3" id="KW-1185">Reference proteome</keyword>
<organism evidence="2 3">
    <name type="scientific">Cordylochernes scorpioides</name>
    <dbReference type="NCBI Taxonomy" id="51811"/>
    <lineage>
        <taxon>Eukaryota</taxon>
        <taxon>Metazoa</taxon>
        <taxon>Ecdysozoa</taxon>
        <taxon>Arthropoda</taxon>
        <taxon>Chelicerata</taxon>
        <taxon>Arachnida</taxon>
        <taxon>Pseudoscorpiones</taxon>
        <taxon>Cheliferoidea</taxon>
        <taxon>Chernetidae</taxon>
        <taxon>Cordylochernes</taxon>
    </lineage>
</organism>
<protein>
    <submittedName>
        <fullName evidence="2">Uncharacterized protein</fullName>
    </submittedName>
</protein>
<keyword evidence="1" id="KW-0732">Signal</keyword>
<dbReference type="EMBL" id="CP092863">
    <property type="protein sequence ID" value="UYV60777.1"/>
    <property type="molecule type" value="Genomic_DNA"/>
</dbReference>
<dbReference type="Gene3D" id="2.130.10.130">
    <property type="entry name" value="Integrin alpha, N-terminal"/>
    <property type="match status" value="1"/>
</dbReference>
<dbReference type="SUPFAM" id="SSF69318">
    <property type="entry name" value="Integrin alpha N-terminal domain"/>
    <property type="match status" value="1"/>
</dbReference>
<evidence type="ECO:0000313" key="3">
    <source>
        <dbReference type="Proteomes" id="UP001235939"/>
    </source>
</evidence>
<proteinExistence type="predicted"/>
<name>A0ABY6JVZ7_9ARAC</name>
<dbReference type="Proteomes" id="UP001235939">
    <property type="component" value="Chromosome 01"/>
</dbReference>
<dbReference type="PANTHER" id="PTHR23220:SF133">
    <property type="entry name" value="INTEGRIN ALPHA-PS2"/>
    <property type="match status" value="1"/>
</dbReference>